<dbReference type="RefSeq" id="WP_027294599.1">
    <property type="nucleotide sequence ID" value="NZ_CABMJZ010000041.1"/>
</dbReference>
<evidence type="ECO:0000256" key="1">
    <source>
        <dbReference type="ARBA" id="ARBA00004651"/>
    </source>
</evidence>
<evidence type="ECO:0000256" key="3">
    <source>
        <dbReference type="ARBA" id="ARBA00022692"/>
    </source>
</evidence>
<dbReference type="STRING" id="180332.GCA_000797495_00757"/>
<keyword evidence="2" id="KW-1003">Cell membrane</keyword>
<evidence type="ECO:0000256" key="2">
    <source>
        <dbReference type="ARBA" id="ARBA00022475"/>
    </source>
</evidence>
<dbReference type="OrthoDB" id="9775903at2"/>
<keyword evidence="3" id="KW-0812">Transmembrane</keyword>
<keyword evidence="4" id="KW-1133">Transmembrane helix</keyword>
<comment type="caution">
    <text evidence="6">The sequence shown here is derived from an EMBL/GenBank/DDBJ whole genome shotgun (WGS) entry which is preliminary data.</text>
</comment>
<evidence type="ECO:0000313" key="6">
    <source>
        <dbReference type="EMBL" id="TLC98076.1"/>
    </source>
</evidence>
<accession>A0A4U8Q0J8</accession>
<dbReference type="PANTHER" id="PTHR30213">
    <property type="entry name" value="INNER MEMBRANE PROTEIN YHJD"/>
    <property type="match status" value="1"/>
</dbReference>
<evidence type="ECO:0000256" key="5">
    <source>
        <dbReference type="ARBA" id="ARBA00023136"/>
    </source>
</evidence>
<reference evidence="6 7" key="1">
    <citation type="journal article" date="2019" name="Anaerobe">
        <title>Detection of Robinsoniella peoriensis in multiple bone samples of a trauma patient.</title>
        <authorList>
            <person name="Schrottner P."/>
            <person name="Hartwich K."/>
            <person name="Bunk B."/>
            <person name="Schober I."/>
            <person name="Helbig S."/>
            <person name="Rudolph W.W."/>
            <person name="Gunzer F."/>
        </authorList>
    </citation>
    <scope>NUCLEOTIDE SEQUENCE [LARGE SCALE GENOMIC DNA]</scope>
    <source>
        <strain evidence="6 7">DSM 106044</strain>
    </source>
</reference>
<dbReference type="AlphaFoldDB" id="A0A4U8Q0J8"/>
<dbReference type="PANTHER" id="PTHR30213:SF0">
    <property type="entry name" value="UPF0761 MEMBRANE PROTEIN YIHY"/>
    <property type="match status" value="1"/>
</dbReference>
<dbReference type="GO" id="GO:0005886">
    <property type="term" value="C:plasma membrane"/>
    <property type="evidence" value="ECO:0007669"/>
    <property type="project" value="UniProtKB-SubCell"/>
</dbReference>
<dbReference type="InterPro" id="IPR017039">
    <property type="entry name" value="Virul_fac_BrkB"/>
</dbReference>
<dbReference type="NCBIfam" id="TIGR00765">
    <property type="entry name" value="yihY_not_rbn"/>
    <property type="match status" value="1"/>
</dbReference>
<dbReference type="Pfam" id="PF03631">
    <property type="entry name" value="Virul_fac_BrkB"/>
    <property type="match status" value="1"/>
</dbReference>
<name>A0A4U8Q0J8_9FIRM</name>
<dbReference type="PIRSF" id="PIRSF035875">
    <property type="entry name" value="RNase_BN"/>
    <property type="match status" value="1"/>
</dbReference>
<evidence type="ECO:0008006" key="8">
    <source>
        <dbReference type="Google" id="ProtNLM"/>
    </source>
</evidence>
<keyword evidence="7" id="KW-1185">Reference proteome</keyword>
<proteinExistence type="predicted"/>
<protein>
    <recommendedName>
        <fullName evidence="8">YihY family inner membrane protein</fullName>
    </recommendedName>
</protein>
<dbReference type="EMBL" id="QGQD01000105">
    <property type="protein sequence ID" value="TLC98076.1"/>
    <property type="molecule type" value="Genomic_DNA"/>
</dbReference>
<keyword evidence="5" id="KW-0472">Membrane</keyword>
<comment type="subcellular location">
    <subcellularLocation>
        <location evidence="1">Cell membrane</location>
        <topology evidence="1">Multi-pass membrane protein</topology>
    </subcellularLocation>
</comment>
<dbReference type="Proteomes" id="UP000306509">
    <property type="component" value="Unassembled WGS sequence"/>
</dbReference>
<sequence length="278" mass="31245">MKAICTIIRFILNFLRKAKRDRVDAYSAQSAFYVIMSFIPFIMLLLTLLKYTPLTPDDVVDMVMGVLPASFREVLDGLVGGVYTGSTALLSGTAIAAVWAAGRGVMAVTNGLNSVQGIRETRNYIYMRLRSAFYTVLFLVSIVAAMLLLVFGNQVHDLIIRYVPLLKEFSGFIISVRTIATITLLTLLFMAMYKLLPNRKDRFANLLPGGLFTALAWSIFSYGFSIYFEMAKRMSSIYGSLTSAVMVMLWLYFCMWFIFIGAEINCYLEDSSSFDLTD</sequence>
<gene>
    <name evidence="6" type="ORF">DSM106044_05138</name>
</gene>
<organism evidence="6 7">
    <name type="scientific">Robinsoniella peoriensis</name>
    <dbReference type="NCBI Taxonomy" id="180332"/>
    <lineage>
        <taxon>Bacteria</taxon>
        <taxon>Bacillati</taxon>
        <taxon>Bacillota</taxon>
        <taxon>Clostridia</taxon>
        <taxon>Lachnospirales</taxon>
        <taxon>Lachnospiraceae</taxon>
        <taxon>Robinsoniella</taxon>
    </lineage>
</organism>
<evidence type="ECO:0000313" key="7">
    <source>
        <dbReference type="Proteomes" id="UP000306509"/>
    </source>
</evidence>
<evidence type="ECO:0000256" key="4">
    <source>
        <dbReference type="ARBA" id="ARBA00022989"/>
    </source>
</evidence>